<dbReference type="Gene3D" id="1.10.287.110">
    <property type="entry name" value="DnaJ domain"/>
    <property type="match status" value="1"/>
</dbReference>
<evidence type="ECO:0000256" key="4">
    <source>
        <dbReference type="ARBA" id="ARBA00022737"/>
    </source>
</evidence>
<dbReference type="GO" id="GO:0005737">
    <property type="term" value="C:cytoplasm"/>
    <property type="evidence" value="ECO:0007669"/>
    <property type="project" value="UniProtKB-SubCell"/>
</dbReference>
<comment type="domain">
    <text evidence="11">The J domain is necessary and sufficient to stimulate DnaK ATPase activity. Zinc center 1 plays an important role in the autonomous, DnaK-independent chaperone activity of DnaJ. Zinc center 2 is essential for interaction with DnaK and for DnaJ activity.</text>
</comment>
<dbReference type="PANTHER" id="PTHR43096:SF48">
    <property type="entry name" value="CHAPERONE PROTEIN DNAJ"/>
    <property type="match status" value="1"/>
</dbReference>
<feature type="binding site" evidence="11">
    <location>
        <position position="144"/>
    </location>
    <ligand>
        <name>Zn(2+)</name>
        <dbReference type="ChEBI" id="CHEBI:29105"/>
        <label>1</label>
    </ligand>
</feature>
<dbReference type="FunFam" id="2.10.230.10:FF:000002">
    <property type="entry name" value="Molecular chaperone DnaJ"/>
    <property type="match status" value="1"/>
</dbReference>
<dbReference type="InterPro" id="IPR001305">
    <property type="entry name" value="HSP_DnaJ_Cys-rich_dom"/>
</dbReference>
<evidence type="ECO:0000259" key="14">
    <source>
        <dbReference type="PROSITE" id="PS51188"/>
    </source>
</evidence>
<feature type="binding site" evidence="11">
    <location>
        <position position="184"/>
    </location>
    <ligand>
        <name>Zn(2+)</name>
        <dbReference type="ChEBI" id="CHEBI:29105"/>
        <label>2</label>
    </ligand>
</feature>
<dbReference type="InterPro" id="IPR018253">
    <property type="entry name" value="DnaJ_domain_CS"/>
</dbReference>
<dbReference type="InterPro" id="IPR002939">
    <property type="entry name" value="DnaJ_C"/>
</dbReference>
<dbReference type="EMBL" id="RBWV01000012">
    <property type="protein sequence ID" value="RKS73889.1"/>
    <property type="molecule type" value="Genomic_DNA"/>
</dbReference>
<feature type="domain" description="J" evidence="13">
    <location>
        <begin position="4"/>
        <end position="68"/>
    </location>
</feature>
<dbReference type="Proteomes" id="UP000281955">
    <property type="component" value="Unassembled WGS sequence"/>
</dbReference>
<keyword evidence="8 11" id="KW-0143">Chaperone</keyword>
<dbReference type="GO" id="GO:0051082">
    <property type="term" value="F:unfolded protein binding"/>
    <property type="evidence" value="ECO:0007669"/>
    <property type="project" value="UniProtKB-UniRule"/>
</dbReference>
<evidence type="ECO:0000256" key="11">
    <source>
        <dbReference type="HAMAP-Rule" id="MF_01152"/>
    </source>
</evidence>
<evidence type="ECO:0000256" key="2">
    <source>
        <dbReference type="ARBA" id="ARBA00022705"/>
    </source>
</evidence>
<comment type="similarity">
    <text evidence="9 11">Belongs to the DnaJ family.</text>
</comment>
<dbReference type="SMART" id="SM00271">
    <property type="entry name" value="DnaJ"/>
    <property type="match status" value="1"/>
</dbReference>
<gene>
    <name evidence="11" type="primary">dnaJ</name>
    <name evidence="15" type="ORF">CLV35_2383</name>
</gene>
<feature type="binding site" evidence="11">
    <location>
        <position position="187"/>
    </location>
    <ligand>
        <name>Zn(2+)</name>
        <dbReference type="ChEBI" id="CHEBI:29105"/>
        <label>2</label>
    </ligand>
</feature>
<dbReference type="InterPro" id="IPR036410">
    <property type="entry name" value="HSP_DnaJ_Cys-rich_dom_sf"/>
</dbReference>
<name>A0A420XNW3_9ACTN</name>
<evidence type="ECO:0000313" key="15">
    <source>
        <dbReference type="EMBL" id="RKS73889.1"/>
    </source>
</evidence>
<sequence length="376" mass="40160">MASDHYAVLGVSRDASADEIKRAYRKMARELHPDVNPDPATQDRFKEVTHAYEVLSDPAKRERYDLGGDPNGAGGGFGQGFGFNDIMDAFFGAASGAGPGGRGPRPRQRRGQDALIGIELDLREAAFGATREIQVDTAVRCPTCDGAGTAPGTTTQTCQICHGRGETQHVTRSFLGQVMTSRPCVACQGYGTVIPSPCHECDGEGRIRTRRSLTIKIPAGVDTGTRIQLAGEGEIGQGGGPAGDLYVEVVEKPDDLFTRNGDDLHVTLTLPMTAAALGTKVSLDTLDGPEMIEIRPGTQPGQTIPLTGRGITHLRGGGRGDLLLHVDVATPTRLDAEQEELLRRLAELRGEERPEGAFRAGQSGFFSRLRDAFNGR</sequence>
<dbReference type="PANTHER" id="PTHR43096">
    <property type="entry name" value="DNAJ HOMOLOG 1, MITOCHONDRIAL-RELATED"/>
    <property type="match status" value="1"/>
</dbReference>
<keyword evidence="6 11" id="KW-0862">Zinc</keyword>
<dbReference type="HAMAP" id="MF_01152">
    <property type="entry name" value="DnaJ"/>
    <property type="match status" value="1"/>
</dbReference>
<dbReference type="GO" id="GO:0008270">
    <property type="term" value="F:zinc ion binding"/>
    <property type="evidence" value="ECO:0007669"/>
    <property type="project" value="UniProtKB-UniRule"/>
</dbReference>
<feature type="binding site" evidence="11">
    <location>
        <position position="198"/>
    </location>
    <ligand>
        <name>Zn(2+)</name>
        <dbReference type="ChEBI" id="CHEBI:29105"/>
        <label>1</label>
    </ligand>
</feature>
<dbReference type="InParanoid" id="A0A420XNW3"/>
<dbReference type="InterPro" id="IPR036869">
    <property type="entry name" value="J_dom_sf"/>
</dbReference>
<dbReference type="NCBIfam" id="NF008035">
    <property type="entry name" value="PRK10767.1"/>
    <property type="match status" value="1"/>
</dbReference>
<keyword evidence="7 11" id="KW-0346">Stress response</keyword>
<keyword evidence="1 11" id="KW-0963">Cytoplasm</keyword>
<dbReference type="InterPro" id="IPR001623">
    <property type="entry name" value="DnaJ_domain"/>
</dbReference>
<organism evidence="15 16">
    <name type="scientific">Motilibacter peucedani</name>
    <dbReference type="NCBI Taxonomy" id="598650"/>
    <lineage>
        <taxon>Bacteria</taxon>
        <taxon>Bacillati</taxon>
        <taxon>Actinomycetota</taxon>
        <taxon>Actinomycetes</taxon>
        <taxon>Motilibacterales</taxon>
        <taxon>Motilibacteraceae</taxon>
        <taxon>Motilibacter</taxon>
    </lineage>
</organism>
<dbReference type="GO" id="GO:0009408">
    <property type="term" value="P:response to heat"/>
    <property type="evidence" value="ECO:0007669"/>
    <property type="project" value="InterPro"/>
</dbReference>
<evidence type="ECO:0000256" key="6">
    <source>
        <dbReference type="ARBA" id="ARBA00022833"/>
    </source>
</evidence>
<dbReference type="PROSITE" id="PS50076">
    <property type="entry name" value="DNAJ_2"/>
    <property type="match status" value="1"/>
</dbReference>
<feature type="binding site" evidence="11">
    <location>
        <position position="141"/>
    </location>
    <ligand>
        <name>Zn(2+)</name>
        <dbReference type="ChEBI" id="CHEBI:29105"/>
        <label>1</label>
    </ligand>
</feature>
<dbReference type="Pfam" id="PF01556">
    <property type="entry name" value="DnaJ_C"/>
    <property type="match status" value="1"/>
</dbReference>
<evidence type="ECO:0000256" key="12">
    <source>
        <dbReference type="PROSITE-ProRule" id="PRU00546"/>
    </source>
</evidence>
<dbReference type="GO" id="GO:0006260">
    <property type="term" value="P:DNA replication"/>
    <property type="evidence" value="ECO:0007669"/>
    <property type="project" value="UniProtKB-KW"/>
</dbReference>
<feature type="binding site" evidence="11">
    <location>
        <position position="201"/>
    </location>
    <ligand>
        <name>Zn(2+)</name>
        <dbReference type="ChEBI" id="CHEBI:29105"/>
        <label>1</label>
    </ligand>
</feature>
<dbReference type="CDD" id="cd06257">
    <property type="entry name" value="DnaJ"/>
    <property type="match status" value="1"/>
</dbReference>
<evidence type="ECO:0000256" key="3">
    <source>
        <dbReference type="ARBA" id="ARBA00022723"/>
    </source>
</evidence>
<dbReference type="PRINTS" id="PR00625">
    <property type="entry name" value="JDOMAIN"/>
</dbReference>
<dbReference type="InterPro" id="IPR008971">
    <property type="entry name" value="HSP40/DnaJ_pept-bd"/>
</dbReference>
<dbReference type="GO" id="GO:0042026">
    <property type="term" value="P:protein refolding"/>
    <property type="evidence" value="ECO:0007669"/>
    <property type="project" value="TreeGrafter"/>
</dbReference>
<dbReference type="SUPFAM" id="SSF57938">
    <property type="entry name" value="DnaJ/Hsp40 cysteine-rich domain"/>
    <property type="match status" value="1"/>
</dbReference>
<dbReference type="CDD" id="cd10747">
    <property type="entry name" value="DnaJ_C"/>
    <property type="match status" value="1"/>
</dbReference>
<keyword evidence="4 11" id="KW-0677">Repeat</keyword>
<evidence type="ECO:0000256" key="9">
    <source>
        <dbReference type="ARBA" id="ARBA00061004"/>
    </source>
</evidence>
<feature type="repeat" description="CXXCXGXG motif" evidence="11">
    <location>
        <begin position="141"/>
        <end position="148"/>
    </location>
</feature>
<comment type="cofactor">
    <cofactor evidence="11">
        <name>Zn(2+)</name>
        <dbReference type="ChEBI" id="CHEBI:29105"/>
    </cofactor>
    <text evidence="11">Binds 2 Zn(2+) ions per monomer.</text>
</comment>
<keyword evidence="5 11" id="KW-0863">Zinc-finger</keyword>
<evidence type="ECO:0000256" key="8">
    <source>
        <dbReference type="ARBA" id="ARBA00023186"/>
    </source>
</evidence>
<dbReference type="GO" id="GO:0005524">
    <property type="term" value="F:ATP binding"/>
    <property type="evidence" value="ECO:0007669"/>
    <property type="project" value="InterPro"/>
</dbReference>
<comment type="function">
    <text evidence="11">Participates actively in the response to hyperosmotic and heat shock by preventing the aggregation of stress-denatured proteins and by disaggregating proteins, also in an autonomous, DnaK-independent fashion. Unfolded proteins bind initially to DnaJ; upon interaction with the DnaJ-bound protein, DnaK hydrolyzes its bound ATP, resulting in the formation of a stable complex. GrpE releases ADP from DnaK; ATP binding to DnaK triggers the release of the substrate protein, thus completing the reaction cycle. Several rounds of ATP-dependent interactions between DnaJ, DnaK and GrpE are required for fully efficient folding. Also involved, together with DnaK and GrpE, in the DNA replication of plasmids through activation of initiation proteins.</text>
</comment>
<evidence type="ECO:0000256" key="1">
    <source>
        <dbReference type="ARBA" id="ARBA00022490"/>
    </source>
</evidence>
<dbReference type="FunFam" id="2.60.260.20:FF:000005">
    <property type="entry name" value="Chaperone protein dnaJ 1, mitochondrial"/>
    <property type="match status" value="1"/>
</dbReference>
<comment type="subcellular location">
    <subcellularLocation>
        <location evidence="11">Cytoplasm</location>
    </subcellularLocation>
</comment>
<feature type="binding site" evidence="11">
    <location>
        <position position="158"/>
    </location>
    <ligand>
        <name>Zn(2+)</name>
        <dbReference type="ChEBI" id="CHEBI:29105"/>
        <label>2</label>
    </ligand>
</feature>
<evidence type="ECO:0000256" key="5">
    <source>
        <dbReference type="ARBA" id="ARBA00022771"/>
    </source>
</evidence>
<dbReference type="SUPFAM" id="SSF46565">
    <property type="entry name" value="Chaperone J-domain"/>
    <property type="match status" value="1"/>
</dbReference>
<dbReference type="Pfam" id="PF00684">
    <property type="entry name" value="DnaJ_CXXCXGXG"/>
    <property type="match status" value="1"/>
</dbReference>
<dbReference type="PROSITE" id="PS00636">
    <property type="entry name" value="DNAJ_1"/>
    <property type="match status" value="1"/>
</dbReference>
<dbReference type="NCBIfam" id="NF010871">
    <property type="entry name" value="PRK14278.1"/>
    <property type="match status" value="1"/>
</dbReference>
<feature type="zinc finger region" description="CR-type" evidence="12">
    <location>
        <begin position="128"/>
        <end position="210"/>
    </location>
</feature>
<feature type="domain" description="CR-type" evidence="14">
    <location>
        <begin position="128"/>
        <end position="210"/>
    </location>
</feature>
<comment type="caution">
    <text evidence="15">The sequence shown here is derived from an EMBL/GenBank/DDBJ whole genome shotgun (WGS) entry which is preliminary data.</text>
</comment>
<dbReference type="InterPro" id="IPR012724">
    <property type="entry name" value="DnaJ"/>
</dbReference>
<reference evidence="15 16" key="1">
    <citation type="submission" date="2018-10" db="EMBL/GenBank/DDBJ databases">
        <title>Genomic Encyclopedia of Archaeal and Bacterial Type Strains, Phase II (KMG-II): from individual species to whole genera.</title>
        <authorList>
            <person name="Goeker M."/>
        </authorList>
    </citation>
    <scope>NUCLEOTIDE SEQUENCE [LARGE SCALE GENOMIC DNA]</scope>
    <source>
        <strain evidence="15 16">RP-AC37</strain>
    </source>
</reference>
<keyword evidence="2 11" id="KW-0235">DNA replication</keyword>
<dbReference type="Gene3D" id="2.60.260.20">
    <property type="entry name" value="Urease metallochaperone UreE, N-terminal domain"/>
    <property type="match status" value="2"/>
</dbReference>
<evidence type="ECO:0000256" key="7">
    <source>
        <dbReference type="ARBA" id="ARBA00023016"/>
    </source>
</evidence>
<evidence type="ECO:0000256" key="10">
    <source>
        <dbReference type="ARBA" id="ARBA00067609"/>
    </source>
</evidence>
<dbReference type="Pfam" id="PF00226">
    <property type="entry name" value="DnaJ"/>
    <property type="match status" value="1"/>
</dbReference>
<dbReference type="AlphaFoldDB" id="A0A420XNW3"/>
<dbReference type="SUPFAM" id="SSF49493">
    <property type="entry name" value="HSP40/DnaJ peptide-binding domain"/>
    <property type="match status" value="2"/>
</dbReference>
<feature type="repeat" description="CXXCXGXG motif" evidence="11">
    <location>
        <begin position="184"/>
        <end position="191"/>
    </location>
</feature>
<evidence type="ECO:0000313" key="16">
    <source>
        <dbReference type="Proteomes" id="UP000281955"/>
    </source>
</evidence>
<dbReference type="PROSITE" id="PS51188">
    <property type="entry name" value="ZF_CR"/>
    <property type="match status" value="1"/>
</dbReference>
<feature type="binding site" evidence="11">
    <location>
        <position position="161"/>
    </location>
    <ligand>
        <name>Zn(2+)</name>
        <dbReference type="ChEBI" id="CHEBI:29105"/>
        <label>2</label>
    </ligand>
</feature>
<accession>A0A420XNW3</accession>
<keyword evidence="16" id="KW-1185">Reference proteome</keyword>
<feature type="repeat" description="CXXCXGXG motif" evidence="11">
    <location>
        <begin position="198"/>
        <end position="205"/>
    </location>
</feature>
<evidence type="ECO:0000259" key="13">
    <source>
        <dbReference type="PROSITE" id="PS50076"/>
    </source>
</evidence>
<feature type="repeat" description="CXXCXGXG motif" evidence="11">
    <location>
        <begin position="158"/>
        <end position="165"/>
    </location>
</feature>
<dbReference type="FunCoup" id="A0A420XNW3">
    <property type="interactions" value="359"/>
</dbReference>
<protein>
    <recommendedName>
        <fullName evidence="10 11">Chaperone protein DnaJ</fullName>
    </recommendedName>
</protein>
<proteinExistence type="inferred from homology"/>
<dbReference type="Gene3D" id="2.10.230.10">
    <property type="entry name" value="Heat shock protein DnaJ, cysteine-rich domain"/>
    <property type="match status" value="1"/>
</dbReference>
<dbReference type="RefSeq" id="WP_121193689.1">
    <property type="nucleotide sequence ID" value="NZ_RBWV01000012.1"/>
</dbReference>
<dbReference type="CDD" id="cd10719">
    <property type="entry name" value="DnaJ_zf"/>
    <property type="match status" value="1"/>
</dbReference>
<dbReference type="OrthoDB" id="9779889at2"/>
<keyword evidence="3 11" id="KW-0479">Metal-binding</keyword>
<comment type="subunit">
    <text evidence="11">Homodimer.</text>
</comment>
<dbReference type="GO" id="GO:0031072">
    <property type="term" value="F:heat shock protein binding"/>
    <property type="evidence" value="ECO:0007669"/>
    <property type="project" value="InterPro"/>
</dbReference>